<protein>
    <submittedName>
        <fullName evidence="2">Unannotated protein</fullName>
    </submittedName>
</protein>
<accession>A0A6J7IXJ2</accession>
<dbReference type="EMBL" id="CAFBNC010000039">
    <property type="protein sequence ID" value="CAB4935615.1"/>
    <property type="molecule type" value="Genomic_DNA"/>
</dbReference>
<gene>
    <name evidence="2" type="ORF">UFOPK3733_00945</name>
</gene>
<evidence type="ECO:0000256" key="1">
    <source>
        <dbReference type="SAM" id="MobiDB-lite"/>
    </source>
</evidence>
<feature type="region of interest" description="Disordered" evidence="1">
    <location>
        <begin position="1"/>
        <end position="28"/>
    </location>
</feature>
<sequence>MVQPVSVTRLRTETSLESKLPNGSTVRGPHGVSATLAFAQSPRWTVMSHRFDARLHTTDVRAFDVTGLAAVIPMSKPVSSRTQIRYSLPPDSMS</sequence>
<proteinExistence type="predicted"/>
<reference evidence="2" key="1">
    <citation type="submission" date="2020-05" db="EMBL/GenBank/DDBJ databases">
        <authorList>
            <person name="Chiriac C."/>
            <person name="Salcher M."/>
            <person name="Ghai R."/>
            <person name="Kavagutti S V."/>
        </authorList>
    </citation>
    <scope>NUCLEOTIDE SEQUENCE</scope>
</reference>
<name>A0A6J7IXJ2_9ZZZZ</name>
<organism evidence="2">
    <name type="scientific">freshwater metagenome</name>
    <dbReference type="NCBI Taxonomy" id="449393"/>
    <lineage>
        <taxon>unclassified sequences</taxon>
        <taxon>metagenomes</taxon>
        <taxon>ecological metagenomes</taxon>
    </lineage>
</organism>
<evidence type="ECO:0000313" key="2">
    <source>
        <dbReference type="EMBL" id="CAB4935615.1"/>
    </source>
</evidence>
<dbReference type="AlphaFoldDB" id="A0A6J7IXJ2"/>